<name>A0A1H3RNZ1_9PSEU</name>
<evidence type="ECO:0000256" key="1">
    <source>
        <dbReference type="SAM" id="SignalP"/>
    </source>
</evidence>
<keyword evidence="1" id="KW-0732">Signal</keyword>
<reference evidence="2 3" key="1">
    <citation type="submission" date="2016-10" db="EMBL/GenBank/DDBJ databases">
        <authorList>
            <person name="de Groot N.N."/>
        </authorList>
    </citation>
    <scope>NUCLEOTIDE SEQUENCE [LARGE SCALE GENOMIC DNA]</scope>
    <source>
        <strain evidence="2 3">CPCC 202699</strain>
    </source>
</reference>
<protein>
    <recommendedName>
        <fullName evidence="4">Metalloprotease</fullName>
    </recommendedName>
</protein>
<dbReference type="Proteomes" id="UP000199515">
    <property type="component" value="Unassembled WGS sequence"/>
</dbReference>
<evidence type="ECO:0000313" key="2">
    <source>
        <dbReference type="EMBL" id="SDZ27075.1"/>
    </source>
</evidence>
<evidence type="ECO:0000313" key="3">
    <source>
        <dbReference type="Proteomes" id="UP000199515"/>
    </source>
</evidence>
<feature type="signal peptide" evidence="1">
    <location>
        <begin position="1"/>
        <end position="38"/>
    </location>
</feature>
<dbReference type="EMBL" id="FNON01000011">
    <property type="protein sequence ID" value="SDZ27075.1"/>
    <property type="molecule type" value="Genomic_DNA"/>
</dbReference>
<keyword evidence="3" id="KW-1185">Reference proteome</keyword>
<dbReference type="OrthoDB" id="2677755at2"/>
<dbReference type="RefSeq" id="WP_091298175.1">
    <property type="nucleotide sequence ID" value="NZ_FNON01000011.1"/>
</dbReference>
<feature type="chain" id="PRO_5038752010" description="Metalloprotease" evidence="1">
    <location>
        <begin position="39"/>
        <end position="379"/>
    </location>
</feature>
<sequence>MQLLRRPSSSGSRLRALGAALATTLVTVLVPATATATAAPASACLTGTLAYDHLDAEAGTAKPLRTQVARNANWELWGRTSGATTRLASGITGASDGRFSACANGSLTEAYVRFRSSSTATWRVIKAADNTAEYTFDSPHRTNVSGTVNLGTVKVPASLQRAWKVVDTLNLLYWKRANPVSGCWTARQADGRCDEITFVWDPQVADGGYWDYGGTNYVFLGATMPDSKHLVLHEAGHWLQWQLYGHGFPVVTGCNPHYIERSSSTSCAWTEGFADAVAAYALGDYRYVFDSGASYSFVNDASTPGWDRGDTVQGRVGSSLLDLWASNGPDGGNWDRTIALMTRRFSQDFREYFTVDRPADGLSTSGVAKQILAGHTIAY</sequence>
<organism evidence="2 3">
    <name type="scientific">Amycolatopsis xylanica</name>
    <dbReference type="NCBI Taxonomy" id="589385"/>
    <lineage>
        <taxon>Bacteria</taxon>
        <taxon>Bacillati</taxon>
        <taxon>Actinomycetota</taxon>
        <taxon>Actinomycetes</taxon>
        <taxon>Pseudonocardiales</taxon>
        <taxon>Pseudonocardiaceae</taxon>
        <taxon>Amycolatopsis</taxon>
    </lineage>
</organism>
<accession>A0A1H3RNZ1</accession>
<evidence type="ECO:0008006" key="4">
    <source>
        <dbReference type="Google" id="ProtNLM"/>
    </source>
</evidence>
<gene>
    <name evidence="2" type="ORF">SAMN05421504_111211</name>
</gene>
<proteinExistence type="predicted"/>
<dbReference type="AlphaFoldDB" id="A0A1H3RNZ1"/>